<dbReference type="Pfam" id="PF01248">
    <property type="entry name" value="Ribosomal_L7Ae"/>
    <property type="match status" value="1"/>
</dbReference>
<dbReference type="Gene3D" id="3.30.1330.30">
    <property type="match status" value="1"/>
</dbReference>
<sequence length="100" mass="10854">MDKKLFQILGLCQKAGKLASGETGCLNAIRNLSAELIIVAQDASDNTKKKFSDSAGFYHRKLIAIGDKLELGRAIGKDERAVLCVIDSGFAKKILEITEQ</sequence>
<feature type="domain" description="Ribosomal protein eL8/eL30/eS12/Gadd45" evidence="1">
    <location>
        <begin position="5"/>
        <end position="94"/>
    </location>
</feature>
<dbReference type="AlphaFoldDB" id="A0A645DM53"/>
<dbReference type="EMBL" id="VSSQ01037228">
    <property type="protein sequence ID" value="MPM89863.1"/>
    <property type="molecule type" value="Genomic_DNA"/>
</dbReference>
<keyword evidence="2" id="KW-0689">Ribosomal protein</keyword>
<organism evidence="2">
    <name type="scientific">bioreactor metagenome</name>
    <dbReference type="NCBI Taxonomy" id="1076179"/>
    <lineage>
        <taxon>unclassified sequences</taxon>
        <taxon>metagenomes</taxon>
        <taxon>ecological metagenomes</taxon>
    </lineage>
</organism>
<evidence type="ECO:0000313" key="2">
    <source>
        <dbReference type="EMBL" id="MPM89863.1"/>
    </source>
</evidence>
<keyword evidence="2" id="KW-0687">Ribonucleoprotein</keyword>
<evidence type="ECO:0000259" key="1">
    <source>
        <dbReference type="Pfam" id="PF01248"/>
    </source>
</evidence>
<protein>
    <submittedName>
        <fullName evidence="2">Putative ribosomal protein YlxQ</fullName>
    </submittedName>
</protein>
<accession>A0A645DM53</accession>
<dbReference type="SUPFAM" id="SSF55315">
    <property type="entry name" value="L30e-like"/>
    <property type="match status" value="1"/>
</dbReference>
<name>A0A645DM53_9ZZZZ</name>
<reference evidence="2" key="1">
    <citation type="submission" date="2019-08" db="EMBL/GenBank/DDBJ databases">
        <authorList>
            <person name="Kucharzyk K."/>
            <person name="Murdoch R.W."/>
            <person name="Higgins S."/>
            <person name="Loffler F."/>
        </authorList>
    </citation>
    <scope>NUCLEOTIDE SEQUENCE</scope>
</reference>
<proteinExistence type="predicted"/>
<comment type="caution">
    <text evidence="2">The sequence shown here is derived from an EMBL/GenBank/DDBJ whole genome shotgun (WGS) entry which is preliminary data.</text>
</comment>
<gene>
    <name evidence="2" type="primary">rplGA_11</name>
    <name evidence="2" type="ORF">SDC9_136978</name>
</gene>
<dbReference type="InterPro" id="IPR004038">
    <property type="entry name" value="Ribosomal_eL8/eL30/eS12/Gad45"/>
</dbReference>
<dbReference type="GO" id="GO:0005840">
    <property type="term" value="C:ribosome"/>
    <property type="evidence" value="ECO:0007669"/>
    <property type="project" value="UniProtKB-KW"/>
</dbReference>
<dbReference type="InterPro" id="IPR029064">
    <property type="entry name" value="Ribosomal_eL30-like_sf"/>
</dbReference>